<dbReference type="SMART" id="SM00320">
    <property type="entry name" value="WD40"/>
    <property type="match status" value="2"/>
</dbReference>
<dbReference type="Proteomes" id="UP001214603">
    <property type="component" value="Chromosome 1"/>
</dbReference>
<dbReference type="EMBL" id="CP119934">
    <property type="protein sequence ID" value="WFD02193.1"/>
    <property type="molecule type" value="Genomic_DNA"/>
</dbReference>
<keyword evidence="8" id="KW-1185">Reference proteome</keyword>
<dbReference type="InterPro" id="IPR036322">
    <property type="entry name" value="WD40_repeat_dom_sf"/>
</dbReference>
<keyword evidence="4" id="KW-0853">WD repeat</keyword>
<proteinExistence type="inferred from homology"/>
<dbReference type="PANTHER" id="PTHR44267:SF1">
    <property type="entry name" value="WD REPEAT-CONTAINING PROTEIN 43"/>
    <property type="match status" value="1"/>
</dbReference>
<dbReference type="InterPro" id="IPR052414">
    <property type="entry name" value="U3_snoRNA-assoc_WDR"/>
</dbReference>
<protein>
    <submittedName>
        <fullName evidence="7">Small subunit (SSU) processome component</fullName>
    </submittedName>
</protein>
<dbReference type="Pfam" id="PF04003">
    <property type="entry name" value="Utp12"/>
    <property type="match status" value="1"/>
</dbReference>
<comment type="similarity">
    <text evidence="3">Belongs to the UTP5 family.</text>
</comment>
<gene>
    <name evidence="7" type="primary">UTP5</name>
    <name evidence="7" type="ORF">MOBT1_000874</name>
</gene>
<dbReference type="Gene3D" id="2.130.10.10">
    <property type="entry name" value="YVTN repeat-like/Quinoprotein amine dehydrogenase"/>
    <property type="match status" value="1"/>
</dbReference>
<name>A0AAF0ISG9_9BASI</name>
<evidence type="ECO:0000313" key="7">
    <source>
        <dbReference type="EMBL" id="WFD02193.1"/>
    </source>
</evidence>
<keyword evidence="2" id="KW-0539">Nucleus</keyword>
<feature type="repeat" description="WD" evidence="4">
    <location>
        <begin position="237"/>
        <end position="278"/>
    </location>
</feature>
<evidence type="ECO:0000256" key="3">
    <source>
        <dbReference type="ARBA" id="ARBA00038335"/>
    </source>
</evidence>
<evidence type="ECO:0000256" key="4">
    <source>
        <dbReference type="PROSITE-ProRule" id="PRU00221"/>
    </source>
</evidence>
<feature type="domain" description="Small-subunit processome Utp12" evidence="6">
    <location>
        <begin position="515"/>
        <end position="626"/>
    </location>
</feature>
<dbReference type="PANTHER" id="PTHR44267">
    <property type="entry name" value="WD REPEAT-CONTAINING PROTEIN 43"/>
    <property type="match status" value="1"/>
</dbReference>
<comment type="subcellular location">
    <subcellularLocation>
        <location evidence="1">Nucleus</location>
    </subcellularLocation>
</comment>
<feature type="compositionally biased region" description="Acidic residues" evidence="5">
    <location>
        <begin position="696"/>
        <end position="769"/>
    </location>
</feature>
<sequence length="783" mass="84166">MAKNKTPKPPKSRPAATSALAQPLQATASEGNITAFAPDASLFAQLSRAVDRCRLRVYTASPAGLMADYLLPEQVQCAAIAWVSLPSAVPTESVAPKKRKAQAKAHLHKEGAGAQLHVALGLSDGTVLLYAPNQAKVMRVLVASSPDSASSAITGLSFDGAAAQLWGATANGWVHGWDVKQLADAANERVPPATHFFPDKKSPVHQVAARPERLLAAHHAILLYDTDEETPRELMRFSGHASPIVQLVWASDTAFVTAAADDRHVYLWRTESSKSAAQACAVLILDAPARRLHAWQAPNDEVLLLSVSEAGTTQVSVLPLGAAPSKKGLATIAPAVHVRPAFAAQELVDAQVYASGQRLRFARAVKGVKIVLEEAALYNAEGQLPETIALAPTSQRQAAEAEHGTQRYKETGGAAGVRSEVPQHAASAAALVSQDGLLPDTSVRAEDDHDKLLADGELVDEPTLAQRLKALKVQRGERAALDPEETGETAVEDPVVPVGGASLASSLTQALHSGDQTLLTSCLVHSDSNLIRTTVRRISGPLAVRLLEACVDRLNRGGVKSKGALGSTRARGIVEWMYQAMTCHTAYLMSLPDLVARLAQLHHSLAVRLASQQRLLSLKGRLELVMSQIDMNMAYTADEAPIQVQGQKGKRSHPAEVEQRQEAARTQQRGQTWVEPDEDDVEEIGLEASGNSMAVDESDDEVEDVPMGEEDEEDDEEEDEEDEDDEDEEDEEDEDEDDDDEDEDLEDETAYDVEDDSDAEFSDDAEGQESLESASEGSDEDME</sequence>
<organism evidence="7 8">
    <name type="scientific">Malassezia obtusa</name>
    <dbReference type="NCBI Taxonomy" id="76774"/>
    <lineage>
        <taxon>Eukaryota</taxon>
        <taxon>Fungi</taxon>
        <taxon>Dikarya</taxon>
        <taxon>Basidiomycota</taxon>
        <taxon>Ustilaginomycotina</taxon>
        <taxon>Malasseziomycetes</taxon>
        <taxon>Malasseziales</taxon>
        <taxon>Malasseziaceae</taxon>
        <taxon>Malassezia</taxon>
    </lineage>
</organism>
<dbReference type="SUPFAM" id="SSF50978">
    <property type="entry name" value="WD40 repeat-like"/>
    <property type="match status" value="1"/>
</dbReference>
<dbReference type="GO" id="GO:0000462">
    <property type="term" value="P:maturation of SSU-rRNA from tricistronic rRNA transcript (SSU-rRNA, 5.8S rRNA, LSU-rRNA)"/>
    <property type="evidence" value="ECO:0007669"/>
    <property type="project" value="TreeGrafter"/>
</dbReference>
<evidence type="ECO:0000259" key="6">
    <source>
        <dbReference type="Pfam" id="PF04003"/>
    </source>
</evidence>
<feature type="compositionally biased region" description="Acidic residues" evidence="5">
    <location>
        <begin position="675"/>
        <end position="685"/>
    </location>
</feature>
<evidence type="ECO:0000256" key="5">
    <source>
        <dbReference type="SAM" id="MobiDB-lite"/>
    </source>
</evidence>
<dbReference type="InterPro" id="IPR015943">
    <property type="entry name" value="WD40/YVTN_repeat-like_dom_sf"/>
</dbReference>
<feature type="compositionally biased region" description="Basic and acidic residues" evidence="5">
    <location>
        <begin position="653"/>
        <end position="663"/>
    </location>
</feature>
<dbReference type="PROSITE" id="PS50082">
    <property type="entry name" value="WD_REPEATS_2"/>
    <property type="match status" value="1"/>
</dbReference>
<dbReference type="InterPro" id="IPR001680">
    <property type="entry name" value="WD40_rpt"/>
</dbReference>
<reference evidence="7" key="1">
    <citation type="submission" date="2023-03" db="EMBL/GenBank/DDBJ databases">
        <title>Mating type loci evolution in Malassezia.</title>
        <authorList>
            <person name="Coelho M.A."/>
        </authorList>
    </citation>
    <scope>NUCLEOTIDE SEQUENCE</scope>
    <source>
        <strain evidence="7">CBS 7876</strain>
    </source>
</reference>
<dbReference type="PROSITE" id="PS50294">
    <property type="entry name" value="WD_REPEATS_REGION"/>
    <property type="match status" value="1"/>
</dbReference>
<dbReference type="GO" id="GO:0032040">
    <property type="term" value="C:small-subunit processome"/>
    <property type="evidence" value="ECO:0007669"/>
    <property type="project" value="UniProtKB-ARBA"/>
</dbReference>
<evidence type="ECO:0000313" key="8">
    <source>
        <dbReference type="Proteomes" id="UP001214603"/>
    </source>
</evidence>
<evidence type="ECO:0000256" key="2">
    <source>
        <dbReference type="ARBA" id="ARBA00023242"/>
    </source>
</evidence>
<evidence type="ECO:0000256" key="1">
    <source>
        <dbReference type="ARBA" id="ARBA00004123"/>
    </source>
</evidence>
<dbReference type="AlphaFoldDB" id="A0AAF0ISG9"/>
<dbReference type="InterPro" id="IPR007148">
    <property type="entry name" value="SSU_processome_Utp12"/>
</dbReference>
<feature type="region of interest" description="Disordered" evidence="5">
    <location>
        <begin position="644"/>
        <end position="783"/>
    </location>
</feature>
<accession>A0AAF0ISG9</accession>